<organism evidence="2">
    <name type="scientific">uncultured Nocardioidaceae bacterium</name>
    <dbReference type="NCBI Taxonomy" id="253824"/>
    <lineage>
        <taxon>Bacteria</taxon>
        <taxon>Bacillati</taxon>
        <taxon>Actinomycetota</taxon>
        <taxon>Actinomycetes</taxon>
        <taxon>Propionibacteriales</taxon>
        <taxon>Nocardioidaceae</taxon>
        <taxon>environmental samples</taxon>
    </lineage>
</organism>
<accession>A0A6J4MJF1</accession>
<dbReference type="InterPro" id="IPR017946">
    <property type="entry name" value="PLC-like_Pdiesterase_TIM-brl"/>
</dbReference>
<evidence type="ECO:0000313" key="2">
    <source>
        <dbReference type="EMBL" id="CAA9359526.1"/>
    </source>
</evidence>
<evidence type="ECO:0000259" key="1">
    <source>
        <dbReference type="PROSITE" id="PS51704"/>
    </source>
</evidence>
<dbReference type="GO" id="GO:0006629">
    <property type="term" value="P:lipid metabolic process"/>
    <property type="evidence" value="ECO:0007669"/>
    <property type="project" value="InterPro"/>
</dbReference>
<dbReference type="Gene3D" id="3.20.20.190">
    <property type="entry name" value="Phosphatidylinositol (PI) phosphodiesterase"/>
    <property type="match status" value="1"/>
</dbReference>
<dbReference type="PANTHER" id="PTHR46211">
    <property type="entry name" value="GLYCEROPHOSPHORYL DIESTER PHOSPHODIESTERASE"/>
    <property type="match status" value="1"/>
</dbReference>
<dbReference type="GO" id="GO:0008889">
    <property type="term" value="F:glycerophosphodiester phosphodiesterase activity"/>
    <property type="evidence" value="ECO:0007669"/>
    <property type="project" value="UniProtKB-EC"/>
</dbReference>
<name>A0A6J4MJF1_9ACTN</name>
<dbReference type="Pfam" id="PF03009">
    <property type="entry name" value="GDPD"/>
    <property type="match status" value="1"/>
</dbReference>
<dbReference type="EMBL" id="CADCUK010000006">
    <property type="protein sequence ID" value="CAA9359526.1"/>
    <property type="molecule type" value="Genomic_DNA"/>
</dbReference>
<sequence length="268" mass="29111">MAAVAPAPLVVAHRGASSEAPENTLAAVRRAIARDADLVEVDVQRTRDGALVLLHDTTLARTTNVRRVFPRRAPWLVSDFTLDEITRLDAGSWHSPQFAGERIPTLEQLVDVLRPSSTGLLLELKAVALHPGMVRDVAATLRGVPGYADSAVASGRLVVQSFDHDAMKEHKRLEPGIPVGALGTPPRAELGAIATWADQVNPVYWSVRRSYVEMVHRHGMKCQLWTVNRTDQMRRALSLGVDGVITNHPGSLQTVLAEASSRLLGEPS</sequence>
<protein>
    <submittedName>
        <fullName evidence="2">Glycerophosphoryl diester phosphodiesterase</fullName>
        <ecNumber evidence="2">3.1.4.46</ecNumber>
    </submittedName>
</protein>
<proteinExistence type="predicted"/>
<dbReference type="PROSITE" id="PS51704">
    <property type="entry name" value="GP_PDE"/>
    <property type="match status" value="1"/>
</dbReference>
<gene>
    <name evidence="2" type="ORF">AVDCRST_MAG47-65</name>
</gene>
<dbReference type="SUPFAM" id="SSF51695">
    <property type="entry name" value="PLC-like phosphodiesterases"/>
    <property type="match status" value="1"/>
</dbReference>
<dbReference type="EC" id="3.1.4.46" evidence="2"/>
<dbReference type="PANTHER" id="PTHR46211:SF1">
    <property type="entry name" value="GLYCEROPHOSPHODIESTER PHOSPHODIESTERASE, CYTOPLASMIC"/>
    <property type="match status" value="1"/>
</dbReference>
<feature type="domain" description="GP-PDE" evidence="1">
    <location>
        <begin position="8"/>
        <end position="256"/>
    </location>
</feature>
<dbReference type="AlphaFoldDB" id="A0A6J4MJF1"/>
<dbReference type="InterPro" id="IPR030395">
    <property type="entry name" value="GP_PDE_dom"/>
</dbReference>
<keyword evidence="2" id="KW-0378">Hydrolase</keyword>
<reference evidence="2" key="1">
    <citation type="submission" date="2020-02" db="EMBL/GenBank/DDBJ databases">
        <authorList>
            <person name="Meier V. D."/>
        </authorList>
    </citation>
    <scope>NUCLEOTIDE SEQUENCE</scope>
    <source>
        <strain evidence="2">AVDCRST_MAG47</strain>
    </source>
</reference>